<dbReference type="PROSITE" id="PS50158">
    <property type="entry name" value="ZF_CCHC"/>
    <property type="match status" value="1"/>
</dbReference>
<dbReference type="EnsemblPlants" id="QL93p1865_0150:mrna">
    <property type="protein sequence ID" value="QL93p1865_0150:mrna"/>
    <property type="gene ID" value="QL93p1865_0150"/>
</dbReference>
<dbReference type="Gramene" id="QL93p1865_0150:mrna">
    <property type="protein sequence ID" value="QL93p1865_0150:mrna"/>
    <property type="gene ID" value="QL93p1865_0150"/>
</dbReference>
<accession>A0A7N2N6N9</accession>
<dbReference type="InParanoid" id="A0A7N2N6N9"/>
<dbReference type="GO" id="GO:0003676">
    <property type="term" value="F:nucleic acid binding"/>
    <property type="evidence" value="ECO:0007669"/>
    <property type="project" value="InterPro"/>
</dbReference>
<dbReference type="InterPro" id="IPR001878">
    <property type="entry name" value="Znf_CCHC"/>
</dbReference>
<name>A0A7N2N6N9_QUELO</name>
<protein>
    <recommendedName>
        <fullName evidence="2">CCHC-type domain-containing protein</fullName>
    </recommendedName>
</protein>
<keyword evidence="4" id="KW-1185">Reference proteome</keyword>
<reference evidence="3" key="1">
    <citation type="submission" date="2021-01" db="UniProtKB">
        <authorList>
            <consortium name="EnsemblPlants"/>
        </authorList>
    </citation>
    <scope>IDENTIFICATION</scope>
</reference>
<dbReference type="Pfam" id="PF14111">
    <property type="entry name" value="DUF4283"/>
    <property type="match status" value="1"/>
</dbReference>
<organism evidence="3 4">
    <name type="scientific">Quercus lobata</name>
    <name type="common">Valley oak</name>
    <dbReference type="NCBI Taxonomy" id="97700"/>
    <lineage>
        <taxon>Eukaryota</taxon>
        <taxon>Viridiplantae</taxon>
        <taxon>Streptophyta</taxon>
        <taxon>Embryophyta</taxon>
        <taxon>Tracheophyta</taxon>
        <taxon>Spermatophyta</taxon>
        <taxon>Magnoliopsida</taxon>
        <taxon>eudicotyledons</taxon>
        <taxon>Gunneridae</taxon>
        <taxon>Pentapetalae</taxon>
        <taxon>rosids</taxon>
        <taxon>fabids</taxon>
        <taxon>Fagales</taxon>
        <taxon>Fagaceae</taxon>
        <taxon>Quercus</taxon>
    </lineage>
</organism>
<dbReference type="PANTHER" id="PTHR31286">
    <property type="entry name" value="GLYCINE-RICH CELL WALL STRUCTURAL PROTEIN 1.8-LIKE"/>
    <property type="match status" value="1"/>
</dbReference>
<dbReference type="GO" id="GO:0008270">
    <property type="term" value="F:zinc ion binding"/>
    <property type="evidence" value="ECO:0007669"/>
    <property type="project" value="UniProtKB-KW"/>
</dbReference>
<keyword evidence="1" id="KW-0479">Metal-binding</keyword>
<dbReference type="SUPFAM" id="SSF56219">
    <property type="entry name" value="DNase I-like"/>
    <property type="match status" value="1"/>
</dbReference>
<evidence type="ECO:0000313" key="3">
    <source>
        <dbReference type="EnsemblPlants" id="QL93p1865_0150:mrna"/>
    </source>
</evidence>
<dbReference type="InterPro" id="IPR036691">
    <property type="entry name" value="Endo/exonu/phosph_ase_sf"/>
</dbReference>
<feature type="domain" description="CCHC-type" evidence="2">
    <location>
        <begin position="162"/>
        <end position="175"/>
    </location>
</feature>
<keyword evidence="1" id="KW-0862">Zinc</keyword>
<dbReference type="InterPro" id="IPR040256">
    <property type="entry name" value="At4g02000-like"/>
</dbReference>
<proteinExistence type="predicted"/>
<evidence type="ECO:0000256" key="1">
    <source>
        <dbReference type="PROSITE-ProRule" id="PRU00047"/>
    </source>
</evidence>
<dbReference type="InterPro" id="IPR025558">
    <property type="entry name" value="DUF4283"/>
</dbReference>
<dbReference type="Proteomes" id="UP000594261">
    <property type="component" value="Unassembled WGS sequence"/>
</dbReference>
<dbReference type="AlphaFoldDB" id="A0A7N2N6N9"/>
<evidence type="ECO:0000259" key="2">
    <source>
        <dbReference type="PROSITE" id="PS50158"/>
    </source>
</evidence>
<evidence type="ECO:0000313" key="4">
    <source>
        <dbReference type="Proteomes" id="UP000594261"/>
    </source>
</evidence>
<dbReference type="PANTHER" id="PTHR31286:SF99">
    <property type="entry name" value="DUF4283 DOMAIN-CONTAINING PROTEIN"/>
    <property type="match status" value="1"/>
</dbReference>
<sequence>MAEVTLSKETKARIRAPWAKALIVKVYGKFVGFNYLTFKINALWKPIARMDCVNLGKDYFLIRFSNDEDYDKVLRGGPWFVGGHFLAIKPWEPYFKAFEDKLTLVAVWVRFPELPIEFYDTSVLKEIGSAIGPVLRIDSYTASETRGKLVQQVLYEGISILCFCCGRLGHKQENCCYRIKSVTRDGKEARLNLNEGMGPPKLALLQIFANEGISEARENQVISTQEMDLCQEALNKGKKPEGRVLEAAVDIEEIMFGICTIPQVGWAMRYKNKTVIIPGELMAPIQRCDVLLCSREDTLGILKHMMVWKSDWVASKNILRRMGWSMVEIAMMNSNPLEIEVPLGQFVKMNILLWNCKGALSADFKRRIFEMAINHHPSIMVITETRVGGDRAARIIEDLPFDGSIVTETIGYAGGLWLLWKTDDVDVMLLSSIE</sequence>
<keyword evidence="1" id="KW-0863">Zinc-finger</keyword>